<organism evidence="1 2">
    <name type="scientific">Apolygus lucorum</name>
    <name type="common">Small green plant bug</name>
    <name type="synonym">Lygocoris lucorum</name>
    <dbReference type="NCBI Taxonomy" id="248454"/>
    <lineage>
        <taxon>Eukaryota</taxon>
        <taxon>Metazoa</taxon>
        <taxon>Ecdysozoa</taxon>
        <taxon>Arthropoda</taxon>
        <taxon>Hexapoda</taxon>
        <taxon>Insecta</taxon>
        <taxon>Pterygota</taxon>
        <taxon>Neoptera</taxon>
        <taxon>Paraneoptera</taxon>
        <taxon>Hemiptera</taxon>
        <taxon>Heteroptera</taxon>
        <taxon>Panheteroptera</taxon>
        <taxon>Cimicomorpha</taxon>
        <taxon>Miridae</taxon>
        <taxon>Mirini</taxon>
        <taxon>Apolygus</taxon>
    </lineage>
</organism>
<name>A0A8S9XDS3_APOLU</name>
<protein>
    <submittedName>
        <fullName evidence="1">Uncharacterized protein</fullName>
    </submittedName>
</protein>
<dbReference type="AlphaFoldDB" id="A0A8S9XDS3"/>
<accession>A0A8S9XDS3</accession>
<reference evidence="1" key="1">
    <citation type="journal article" date="2021" name="Mol. Ecol. Resour.">
        <title>Apolygus lucorum genome provides insights into omnivorousness and mesophyll feeding.</title>
        <authorList>
            <person name="Liu Y."/>
            <person name="Liu H."/>
            <person name="Wang H."/>
            <person name="Huang T."/>
            <person name="Liu B."/>
            <person name="Yang B."/>
            <person name="Yin L."/>
            <person name="Li B."/>
            <person name="Zhang Y."/>
            <person name="Zhang S."/>
            <person name="Jiang F."/>
            <person name="Zhang X."/>
            <person name="Ren Y."/>
            <person name="Wang B."/>
            <person name="Wang S."/>
            <person name="Lu Y."/>
            <person name="Wu K."/>
            <person name="Fan W."/>
            <person name="Wang G."/>
        </authorList>
    </citation>
    <scope>NUCLEOTIDE SEQUENCE</scope>
    <source>
        <strain evidence="1">12Hb</strain>
    </source>
</reference>
<sequence>MDKEAIMDEIVLLPSALRTSEGAYDGSRQDLIDDDLGFKHVHFPPDMSLVKVVFLPPLPKKESLIKKVAKKICCSSQH</sequence>
<gene>
    <name evidence="1" type="ORF">GE061_017671</name>
</gene>
<keyword evidence="2" id="KW-1185">Reference proteome</keyword>
<evidence type="ECO:0000313" key="1">
    <source>
        <dbReference type="EMBL" id="KAF6206438.1"/>
    </source>
</evidence>
<dbReference type="Proteomes" id="UP000466442">
    <property type="component" value="Unassembled WGS sequence"/>
</dbReference>
<evidence type="ECO:0000313" key="2">
    <source>
        <dbReference type="Proteomes" id="UP000466442"/>
    </source>
</evidence>
<proteinExistence type="predicted"/>
<dbReference type="EMBL" id="WIXP02000008">
    <property type="protein sequence ID" value="KAF6206438.1"/>
    <property type="molecule type" value="Genomic_DNA"/>
</dbReference>
<comment type="caution">
    <text evidence="1">The sequence shown here is derived from an EMBL/GenBank/DDBJ whole genome shotgun (WGS) entry which is preliminary data.</text>
</comment>